<dbReference type="RefSeq" id="WP_253669711.1">
    <property type="nucleotide sequence ID" value="NZ_JAMTCP010000011.1"/>
</dbReference>
<keyword evidence="4" id="KW-1185">Reference proteome</keyword>
<comment type="caution">
    <text evidence="3">The sequence shown here is derived from an EMBL/GenBank/DDBJ whole genome shotgun (WGS) entry which is preliminary data.</text>
</comment>
<dbReference type="EMBL" id="JAMTCP010000011">
    <property type="protein sequence ID" value="MCP2258790.1"/>
    <property type="molecule type" value="Genomic_DNA"/>
</dbReference>
<reference evidence="3 4" key="1">
    <citation type="submission" date="2022-06" db="EMBL/GenBank/DDBJ databases">
        <title>Genomic Encyclopedia of Archaeal and Bacterial Type Strains, Phase II (KMG-II): from individual species to whole genera.</title>
        <authorList>
            <person name="Goeker M."/>
        </authorList>
    </citation>
    <scope>NUCLEOTIDE SEQUENCE [LARGE SCALE GENOMIC DNA]</scope>
    <source>
        <strain evidence="3 4">DSM 40477</strain>
    </source>
</reference>
<evidence type="ECO:0000259" key="2">
    <source>
        <dbReference type="Pfam" id="PF14040"/>
    </source>
</evidence>
<feature type="region of interest" description="Disordered" evidence="1">
    <location>
        <begin position="15"/>
        <end position="37"/>
    </location>
</feature>
<proteinExistence type="predicted"/>
<evidence type="ECO:0000313" key="3">
    <source>
        <dbReference type="EMBL" id="MCP2258790.1"/>
    </source>
</evidence>
<accession>A0ABT1HTE3</accession>
<feature type="domain" description="Deoxyribonuclease NucA/NucB" evidence="2">
    <location>
        <begin position="48"/>
        <end position="131"/>
    </location>
</feature>
<name>A0ABT1HTE3_STRSD</name>
<evidence type="ECO:0000256" key="1">
    <source>
        <dbReference type="SAM" id="MobiDB-lite"/>
    </source>
</evidence>
<dbReference type="InterPro" id="IPR029476">
    <property type="entry name" value="DNase_NucA_NucB"/>
</dbReference>
<evidence type="ECO:0000313" key="4">
    <source>
        <dbReference type="Proteomes" id="UP001205311"/>
    </source>
</evidence>
<gene>
    <name evidence="3" type="ORF">LX15_002488</name>
</gene>
<protein>
    <submittedName>
        <fullName evidence="3">Deoxyribonuclease NucA/NucB</fullName>
    </submittedName>
</protein>
<organism evidence="3 4">
    <name type="scientific">Streptoalloteichus tenebrarius (strain ATCC 17920 / DSM 40477 / JCM 4838 / CBS 697.72 / NBRC 16177 / NCIMB 11028 / NRRL B-12390 / A12253. 1 / ISP 5477)</name>
    <name type="common">Streptomyces tenebrarius</name>
    <dbReference type="NCBI Taxonomy" id="1933"/>
    <lineage>
        <taxon>Bacteria</taxon>
        <taxon>Bacillati</taxon>
        <taxon>Actinomycetota</taxon>
        <taxon>Actinomycetes</taxon>
        <taxon>Pseudonocardiales</taxon>
        <taxon>Pseudonocardiaceae</taxon>
        <taxon>Streptoalloteichus</taxon>
    </lineage>
</organism>
<dbReference type="Pfam" id="PF14040">
    <property type="entry name" value="DNase_NucA_NucB"/>
    <property type="match status" value="1"/>
</dbReference>
<sequence>MVYERAKYPELARHAELAQQSGLPGAGPDRPLTYTTDEKINKENRRLACGDAPSVPGKSCDEYPVASSRQGLTAGGTRRTFDDCGFDLPRQTGPTGVSVCMIDEKQNSAQGGLHAGAYRQWRMLDGDSFVVAVD</sequence>
<dbReference type="Proteomes" id="UP001205311">
    <property type="component" value="Unassembled WGS sequence"/>
</dbReference>